<dbReference type="GeneID" id="28722643"/>
<comment type="function">
    <text evidence="7">Recruits the lipid transfer protein VPS13 to endosomal and vacuolar membranes.</text>
</comment>
<dbReference type="SMART" id="SM00312">
    <property type="entry name" value="PX"/>
    <property type="match status" value="1"/>
</dbReference>
<dbReference type="RefSeq" id="XP_017986166.1">
    <property type="nucleotide sequence ID" value="XM_018130677.1"/>
</dbReference>
<dbReference type="InterPro" id="IPR037917">
    <property type="entry name" value="Ypt35_PX"/>
</dbReference>
<dbReference type="GO" id="GO:0032266">
    <property type="term" value="F:phosphatidylinositol-3-phosphate binding"/>
    <property type="evidence" value="ECO:0007669"/>
    <property type="project" value="InterPro"/>
</dbReference>
<dbReference type="EMBL" id="CP014242">
    <property type="protein sequence ID" value="AMD19170.1"/>
    <property type="molecule type" value="Genomic_DNA"/>
</dbReference>
<proteinExistence type="inferred from homology"/>
<accession>A0A120K1A3</accession>
<comment type="similarity">
    <text evidence="3">Belongs to the YPT35 family.</text>
</comment>
<dbReference type="Proteomes" id="UP000243052">
    <property type="component" value="Chromosome ii"/>
</dbReference>
<evidence type="ECO:0000256" key="6">
    <source>
        <dbReference type="ARBA" id="ARBA00023136"/>
    </source>
</evidence>
<evidence type="ECO:0000256" key="1">
    <source>
        <dbReference type="ARBA" id="ARBA00004148"/>
    </source>
</evidence>
<evidence type="ECO:0000259" key="10">
    <source>
        <dbReference type="PROSITE" id="PS50195"/>
    </source>
</evidence>
<keyword evidence="12" id="KW-1185">Reference proteome</keyword>
<evidence type="ECO:0000256" key="3">
    <source>
        <dbReference type="ARBA" id="ARBA00007426"/>
    </source>
</evidence>
<evidence type="ECO:0000313" key="12">
    <source>
        <dbReference type="Proteomes" id="UP000243052"/>
    </source>
</evidence>
<keyword evidence="5" id="KW-0967">Endosome</keyword>
<dbReference type="InterPro" id="IPR036871">
    <property type="entry name" value="PX_dom_sf"/>
</dbReference>
<keyword evidence="6" id="KW-0472">Membrane</keyword>
<organism evidence="11 12">
    <name type="scientific">Eremothecium sinecaudum</name>
    <dbReference type="NCBI Taxonomy" id="45286"/>
    <lineage>
        <taxon>Eukaryota</taxon>
        <taxon>Fungi</taxon>
        <taxon>Dikarya</taxon>
        <taxon>Ascomycota</taxon>
        <taxon>Saccharomycotina</taxon>
        <taxon>Saccharomycetes</taxon>
        <taxon>Saccharomycetales</taxon>
        <taxon>Saccharomycetaceae</taxon>
        <taxon>Eremothecium</taxon>
    </lineage>
</organism>
<dbReference type="STRING" id="45286.A0A120K1A3"/>
<dbReference type="Pfam" id="PF00787">
    <property type="entry name" value="PX"/>
    <property type="match status" value="1"/>
</dbReference>
<protein>
    <recommendedName>
        <fullName evidence="8">Endosomal/vacuolar adapter protein YPT35</fullName>
    </recommendedName>
    <alternativeName>
        <fullName evidence="9">PX domain-containing protein YPT35</fullName>
    </alternativeName>
</protein>
<gene>
    <name evidence="11" type="ORF">AW171_hschr2984</name>
</gene>
<evidence type="ECO:0000256" key="2">
    <source>
        <dbReference type="ARBA" id="ARBA00004481"/>
    </source>
</evidence>
<feature type="domain" description="PX" evidence="10">
    <location>
        <begin position="42"/>
        <end position="170"/>
    </location>
</feature>
<evidence type="ECO:0000256" key="4">
    <source>
        <dbReference type="ARBA" id="ARBA00022554"/>
    </source>
</evidence>
<evidence type="ECO:0000313" key="11">
    <source>
        <dbReference type="EMBL" id="AMD19170.1"/>
    </source>
</evidence>
<reference evidence="11 12" key="1">
    <citation type="submission" date="2016-01" db="EMBL/GenBank/DDBJ databases">
        <title>Genome sequence of the yeast Holleya sinecauda.</title>
        <authorList>
            <person name="Dietrich F.S."/>
        </authorList>
    </citation>
    <scope>NUCLEOTIDE SEQUENCE [LARGE SCALE GENOMIC DNA]</scope>
    <source>
        <strain evidence="11 12">ATCC 58844</strain>
    </source>
</reference>
<dbReference type="InterPro" id="IPR001683">
    <property type="entry name" value="PX_dom"/>
</dbReference>
<evidence type="ECO:0000256" key="5">
    <source>
        <dbReference type="ARBA" id="ARBA00022753"/>
    </source>
</evidence>
<comment type="subcellular location">
    <subcellularLocation>
        <location evidence="2">Endosome membrane</location>
        <topology evidence="2">Peripheral membrane protein</topology>
    </subcellularLocation>
    <subcellularLocation>
        <location evidence="1">Vacuole membrane</location>
        <topology evidence="1">Peripheral membrane protein</topology>
    </subcellularLocation>
</comment>
<dbReference type="Gene3D" id="3.30.1520.10">
    <property type="entry name" value="Phox-like domain"/>
    <property type="match status" value="1"/>
</dbReference>
<evidence type="ECO:0000256" key="7">
    <source>
        <dbReference type="ARBA" id="ARBA00033728"/>
    </source>
</evidence>
<name>A0A120K1A3_9SACH</name>
<dbReference type="GO" id="GO:0005774">
    <property type="term" value="C:vacuolar membrane"/>
    <property type="evidence" value="ECO:0007669"/>
    <property type="project" value="UniProtKB-SubCell"/>
</dbReference>
<dbReference type="OrthoDB" id="10254720at2759"/>
<sequence length="182" mass="21213">MTPGIQFLPPEPIKLVDASEAADSDCESNNSQNLRITAVDIRICSEVTDTDIRAPLRQSRFTLWTINIQVKTKDGRRVIQLQKRYSDFVRFRERLLLKLPRRLLGYIPDLPPTVKWYDAWRYNDVNFDKCWLANRRAGLQYFLNQVFLNPVILKNASAVFQKFLGTDIDVQAFGQRLKQHIS</sequence>
<dbReference type="CDD" id="cd07280">
    <property type="entry name" value="PX_YPT35"/>
    <property type="match status" value="1"/>
</dbReference>
<keyword evidence="4" id="KW-0926">Vacuole</keyword>
<dbReference type="GO" id="GO:0010008">
    <property type="term" value="C:endosome membrane"/>
    <property type="evidence" value="ECO:0007669"/>
    <property type="project" value="UniProtKB-SubCell"/>
</dbReference>
<dbReference type="PROSITE" id="PS50195">
    <property type="entry name" value="PX"/>
    <property type="match status" value="1"/>
</dbReference>
<evidence type="ECO:0000256" key="8">
    <source>
        <dbReference type="ARBA" id="ARBA00033774"/>
    </source>
</evidence>
<dbReference type="AlphaFoldDB" id="A0A120K1A3"/>
<dbReference type="SUPFAM" id="SSF64268">
    <property type="entry name" value="PX domain"/>
    <property type="match status" value="1"/>
</dbReference>
<evidence type="ECO:0000256" key="9">
    <source>
        <dbReference type="ARBA" id="ARBA00033785"/>
    </source>
</evidence>